<sequence length="320" mass="35649">MTEKEFFDALEALPLFEAIHLLEHHYLKGESYLGSDALPENERISLSVLQKLGYEANQLVSISKKSTTKLHLKTNLMGLTGEQGILPNHYSERIIQRIRENDEAMSDFFDIFNHRLLSLYYRCWLSSQLTAQLCQVAHGQSAPIHTILSALTGDQGDSAIFLGGAFHRRSRSKAMVKTLLEMQSGCSVVLHEFQGRWFDIEVHEQTRICSPSMPEGQFAQLGSGALIGKRSWNMNAGIEIELVATDAQTARALLQCQRLEQTKVLAKQLLGESKQIKWKLTAERQLFPKANLSKGVGTLGKGSVLAAKNAAVNKQITITI</sequence>
<proteinExistence type="predicted"/>
<dbReference type="EMBL" id="FUXB01000019">
    <property type="protein sequence ID" value="SKA23615.1"/>
    <property type="molecule type" value="Genomic_DNA"/>
</dbReference>
<accession>A0A1T4S5U6</accession>
<dbReference type="RefSeq" id="WP_078927371.1">
    <property type="nucleotide sequence ID" value="NZ_FUXB01000019.1"/>
</dbReference>
<evidence type="ECO:0000313" key="1">
    <source>
        <dbReference type="EMBL" id="SKA23615.1"/>
    </source>
</evidence>
<gene>
    <name evidence="1" type="ORF">SAMN02745782_03033</name>
</gene>
<dbReference type="GeneID" id="70582233"/>
<organism evidence="1 2">
    <name type="scientific">Vibrio cincinnatiensis DSM 19608</name>
    <dbReference type="NCBI Taxonomy" id="1123491"/>
    <lineage>
        <taxon>Bacteria</taxon>
        <taxon>Pseudomonadati</taxon>
        <taxon>Pseudomonadota</taxon>
        <taxon>Gammaproteobacteria</taxon>
        <taxon>Vibrionales</taxon>
        <taxon>Vibrionaceae</taxon>
        <taxon>Vibrio</taxon>
    </lineage>
</organism>
<evidence type="ECO:0000313" key="2">
    <source>
        <dbReference type="Proteomes" id="UP000190834"/>
    </source>
</evidence>
<dbReference type="OrthoDB" id="1523296at2"/>
<dbReference type="PANTHER" id="PTHR35564:SF4">
    <property type="entry name" value="CYTOPLASMIC PROTEIN"/>
    <property type="match status" value="1"/>
</dbReference>
<dbReference type="Pfam" id="PF06996">
    <property type="entry name" value="T6SS_TssG"/>
    <property type="match status" value="1"/>
</dbReference>
<name>A0A1T4S5U6_VIBCI</name>
<keyword evidence="2" id="KW-1185">Reference proteome</keyword>
<dbReference type="Proteomes" id="UP000190834">
    <property type="component" value="Unassembled WGS sequence"/>
</dbReference>
<dbReference type="AlphaFoldDB" id="A0A1T4S5U6"/>
<reference evidence="2" key="1">
    <citation type="submission" date="2017-02" db="EMBL/GenBank/DDBJ databases">
        <authorList>
            <person name="Varghese N."/>
            <person name="Submissions S."/>
        </authorList>
    </citation>
    <scope>NUCLEOTIDE SEQUENCE [LARGE SCALE GENOMIC DNA]</scope>
    <source>
        <strain evidence="2">DSM 19608</strain>
    </source>
</reference>
<dbReference type="NCBIfam" id="TIGR03347">
    <property type="entry name" value="VI_chp_1"/>
    <property type="match status" value="1"/>
</dbReference>
<protein>
    <submittedName>
        <fullName evidence="1">Type VI secretion system protein ImpH</fullName>
    </submittedName>
</protein>
<dbReference type="PANTHER" id="PTHR35564">
    <property type="match status" value="1"/>
</dbReference>
<dbReference type="InterPro" id="IPR010732">
    <property type="entry name" value="T6SS_TssG-like"/>
</dbReference>
<dbReference type="STRING" id="1123491.SAMN02745782_03033"/>